<evidence type="ECO:0000313" key="2">
    <source>
        <dbReference type="EMBL" id="OLY81278.1"/>
    </source>
</evidence>
<dbReference type="STRING" id="133383.A0A1R0GWQ3"/>
<dbReference type="AlphaFoldDB" id="A0A1R0GWQ3"/>
<protein>
    <submittedName>
        <fullName evidence="2">Uncharacterized protein</fullName>
    </submittedName>
</protein>
<dbReference type="OrthoDB" id="340962at2759"/>
<evidence type="ECO:0000256" key="1">
    <source>
        <dbReference type="SAM" id="MobiDB-lite"/>
    </source>
</evidence>
<comment type="caution">
    <text evidence="2">The sequence shown here is derived from an EMBL/GenBank/DDBJ whole genome shotgun (WGS) entry which is preliminary data.</text>
</comment>
<proteinExistence type="predicted"/>
<keyword evidence="3" id="KW-1185">Reference proteome</keyword>
<name>A0A1R0GWQ3_9FUNG</name>
<dbReference type="SUPFAM" id="SSF47954">
    <property type="entry name" value="Cyclin-like"/>
    <property type="match status" value="1"/>
</dbReference>
<gene>
    <name evidence="2" type="ORF">AYI68_g4618</name>
</gene>
<sequence>MLVALFLATKVENVAMNVEDFVKSLPKVTSSTILDLELPVSLGLKFEFKVVHPYTAAYGRMDWTGGLETRINQNRARPRLLQGTGHEYGEDGRPEADILPQSRKKGECWAKQEKQRDKEGE</sequence>
<feature type="region of interest" description="Disordered" evidence="1">
    <location>
        <begin position="74"/>
        <end position="121"/>
    </location>
</feature>
<feature type="compositionally biased region" description="Basic and acidic residues" evidence="1">
    <location>
        <begin position="104"/>
        <end position="121"/>
    </location>
</feature>
<dbReference type="EMBL" id="LSSL01002615">
    <property type="protein sequence ID" value="OLY81278.1"/>
    <property type="molecule type" value="Genomic_DNA"/>
</dbReference>
<dbReference type="InterPro" id="IPR036915">
    <property type="entry name" value="Cyclin-like_sf"/>
</dbReference>
<organism evidence="2 3">
    <name type="scientific">Smittium mucronatum</name>
    <dbReference type="NCBI Taxonomy" id="133383"/>
    <lineage>
        <taxon>Eukaryota</taxon>
        <taxon>Fungi</taxon>
        <taxon>Fungi incertae sedis</taxon>
        <taxon>Zoopagomycota</taxon>
        <taxon>Kickxellomycotina</taxon>
        <taxon>Harpellomycetes</taxon>
        <taxon>Harpellales</taxon>
        <taxon>Legeriomycetaceae</taxon>
        <taxon>Smittium</taxon>
    </lineage>
</organism>
<dbReference type="Gene3D" id="1.10.472.10">
    <property type="entry name" value="Cyclin-like"/>
    <property type="match status" value="1"/>
</dbReference>
<evidence type="ECO:0000313" key="3">
    <source>
        <dbReference type="Proteomes" id="UP000187455"/>
    </source>
</evidence>
<accession>A0A1R0GWQ3</accession>
<dbReference type="Proteomes" id="UP000187455">
    <property type="component" value="Unassembled WGS sequence"/>
</dbReference>
<feature type="compositionally biased region" description="Basic and acidic residues" evidence="1">
    <location>
        <begin position="87"/>
        <end position="96"/>
    </location>
</feature>
<reference evidence="2 3" key="1">
    <citation type="journal article" date="2016" name="Mol. Biol. Evol.">
        <title>Genome-Wide Survey of Gut Fungi (Harpellales) Reveals the First Horizontally Transferred Ubiquitin Gene from a Mosquito Host.</title>
        <authorList>
            <person name="Wang Y."/>
            <person name="White M.M."/>
            <person name="Kvist S."/>
            <person name="Moncalvo J.M."/>
        </authorList>
    </citation>
    <scope>NUCLEOTIDE SEQUENCE [LARGE SCALE GENOMIC DNA]</scope>
    <source>
        <strain evidence="2 3">ALG-7-W6</strain>
    </source>
</reference>